<keyword evidence="4" id="KW-1185">Reference proteome</keyword>
<dbReference type="EMBL" id="KV784356">
    <property type="protein sequence ID" value="OEU18306.1"/>
    <property type="molecule type" value="Genomic_DNA"/>
</dbReference>
<feature type="domain" description="ABC1 atypical kinase-like" evidence="2">
    <location>
        <begin position="317"/>
        <end position="438"/>
    </location>
</feature>
<dbReference type="InParanoid" id="A0A1E7FJG4"/>
<dbReference type="InterPro" id="IPR004147">
    <property type="entry name" value="ABC1_dom"/>
</dbReference>
<protein>
    <recommendedName>
        <fullName evidence="2">ABC1 atypical kinase-like domain-containing protein</fullName>
    </recommendedName>
</protein>
<dbReference type="KEGG" id="fcy:FRACYDRAFT_236584"/>
<name>A0A1E7FJG4_9STRA</name>
<accession>A0A1E7FJG4</accession>
<dbReference type="PANTHER" id="PTHR43173">
    <property type="entry name" value="ABC1 FAMILY PROTEIN"/>
    <property type="match status" value="1"/>
</dbReference>
<dbReference type="InterPro" id="IPR011009">
    <property type="entry name" value="Kinase-like_dom_sf"/>
</dbReference>
<dbReference type="PANTHER" id="PTHR43173:SF34">
    <property type="entry name" value="ABC1 ATYPICAL KINASE-LIKE DOMAIN-CONTAINING PROTEIN"/>
    <property type="match status" value="1"/>
</dbReference>
<evidence type="ECO:0000313" key="4">
    <source>
        <dbReference type="Proteomes" id="UP000095751"/>
    </source>
</evidence>
<evidence type="ECO:0000313" key="3">
    <source>
        <dbReference type="EMBL" id="OEU18306.1"/>
    </source>
</evidence>
<dbReference type="AlphaFoldDB" id="A0A1E7FJG4"/>
<feature type="region of interest" description="Disordered" evidence="1">
    <location>
        <begin position="1"/>
        <end position="66"/>
    </location>
</feature>
<dbReference type="CDD" id="cd05121">
    <property type="entry name" value="ABC1_ADCK3-like"/>
    <property type="match status" value="1"/>
</dbReference>
<organism evidence="3 4">
    <name type="scientific">Fragilariopsis cylindrus CCMP1102</name>
    <dbReference type="NCBI Taxonomy" id="635003"/>
    <lineage>
        <taxon>Eukaryota</taxon>
        <taxon>Sar</taxon>
        <taxon>Stramenopiles</taxon>
        <taxon>Ochrophyta</taxon>
        <taxon>Bacillariophyta</taxon>
        <taxon>Bacillariophyceae</taxon>
        <taxon>Bacillariophycidae</taxon>
        <taxon>Bacillariales</taxon>
        <taxon>Bacillariaceae</taxon>
        <taxon>Fragilariopsis</taxon>
    </lineage>
</organism>
<feature type="domain" description="ABC1 atypical kinase-like" evidence="2">
    <location>
        <begin position="230"/>
        <end position="285"/>
    </location>
</feature>
<reference evidence="3 4" key="1">
    <citation type="submission" date="2016-09" db="EMBL/GenBank/DDBJ databases">
        <title>Extensive genetic diversity and differential bi-allelic expression allows diatom success in the polar Southern Ocean.</title>
        <authorList>
            <consortium name="DOE Joint Genome Institute"/>
            <person name="Mock T."/>
            <person name="Otillar R.P."/>
            <person name="Strauss J."/>
            <person name="Dupont C."/>
            <person name="Frickenhaus S."/>
            <person name="Maumus F."/>
            <person name="Mcmullan M."/>
            <person name="Sanges R."/>
            <person name="Schmutz J."/>
            <person name="Toseland A."/>
            <person name="Valas R."/>
            <person name="Veluchamy A."/>
            <person name="Ward B.J."/>
            <person name="Allen A."/>
            <person name="Barry K."/>
            <person name="Falciatore A."/>
            <person name="Ferrante M."/>
            <person name="Fortunato A.E."/>
            <person name="Gloeckner G."/>
            <person name="Gruber A."/>
            <person name="Hipkin R."/>
            <person name="Janech M."/>
            <person name="Kroth P."/>
            <person name="Leese F."/>
            <person name="Lindquist E."/>
            <person name="Lyon B.R."/>
            <person name="Martin J."/>
            <person name="Mayer C."/>
            <person name="Parker M."/>
            <person name="Quesneville H."/>
            <person name="Raymond J."/>
            <person name="Uhlig C."/>
            <person name="Valentin K.U."/>
            <person name="Worden A.Z."/>
            <person name="Armbrust E.V."/>
            <person name="Bowler C."/>
            <person name="Green B."/>
            <person name="Moulton V."/>
            <person name="Van Oosterhout C."/>
            <person name="Grigoriev I."/>
        </authorList>
    </citation>
    <scope>NUCLEOTIDE SEQUENCE [LARGE SCALE GENOMIC DNA]</scope>
    <source>
        <strain evidence="3 4">CCMP1102</strain>
    </source>
</reference>
<dbReference type="OrthoDB" id="427480at2759"/>
<proteinExistence type="predicted"/>
<feature type="domain" description="ABC1 atypical kinase-like" evidence="2">
    <location>
        <begin position="515"/>
        <end position="588"/>
    </location>
</feature>
<evidence type="ECO:0000259" key="2">
    <source>
        <dbReference type="Pfam" id="PF03109"/>
    </source>
</evidence>
<dbReference type="InterPro" id="IPR051130">
    <property type="entry name" value="Mito_struct-func_regulator"/>
</dbReference>
<dbReference type="Proteomes" id="UP000095751">
    <property type="component" value="Unassembled WGS sequence"/>
</dbReference>
<gene>
    <name evidence="3" type="ORF">FRACYDRAFT_236584</name>
</gene>
<evidence type="ECO:0000256" key="1">
    <source>
        <dbReference type="SAM" id="MobiDB-lite"/>
    </source>
</evidence>
<dbReference type="SUPFAM" id="SSF56112">
    <property type="entry name" value="Protein kinase-like (PK-like)"/>
    <property type="match status" value="1"/>
</dbReference>
<feature type="compositionally biased region" description="Low complexity" evidence="1">
    <location>
        <begin position="1"/>
        <end position="14"/>
    </location>
</feature>
<sequence length="729" mass="83439">MYSSSSRSSSNNNNDAIMNKRRRQRTPSSSSTLLFVQGAAVPKYNYNNNNNKNRNRHNRNRNDNDNILIRKRRHNNNNEHQLHQNKHQALSLFSFLASTWSLRNIKGSLLQVPPKLIILATIITGTTTTLYKVNTVIRSESVRRATYFWWNIGPVVVHYKFTKFWFTKINTNADITKRNQVYHELHTKYAPKCYDSALHLKGLYIKLMQICSSRPDFIPIQYIKLFILAQDSLPQYPIEQIKDIINNSLLTSNEQGLSYDDIFINIDEIALGSASIGQCHKATIRRKYITADNNDASNSVSNSIDDDDDDEDTATIDVAVKVMHPDAEQRFQYDFQVFRWLCRIALTGWTPILDEAYRQIMSEFDYRKEASSLDIVRTNTCLKQTNNNKAGSSSSKDSISPFINKVYIPKPYKSLCTKEVLVMELLHGIKLTDYIENELSNILGSKKSKQLLERKQLELILGQDKLQYLDGNEKQQHDSTNTNTNPSTTTTTIDDILNDCGWKTKLQLLKLYKKTQKTIDLLVDVQGYQMLRNNVFQGDPHPGNIMQLNQKKKIFGRGGPSLGLIDYGQTKTITNKERYGIAKVILALEDDADDEDAEDADAADKSNNKKVEKIAIAMRQLGFITKNNDSLILSKYARLFFDSDEERMIYQNCPTPQSYFKLLTELDPLIVVPDVAVFVARCGFILRGMGTLLGKQIKTSKRWSVYAKQTIQEAEVEKEKETNIANGYD</sequence>
<dbReference type="Pfam" id="PF03109">
    <property type="entry name" value="ABC1"/>
    <property type="match status" value="3"/>
</dbReference>